<name>A0A0S4TX45_RALSL</name>
<accession>A0A0S4TX45</accession>
<reference evidence="1" key="1">
    <citation type="submission" date="2015-10" db="EMBL/GenBank/DDBJ databases">
        <authorList>
            <person name="Gilbert D.G."/>
        </authorList>
    </citation>
    <scope>NUCLEOTIDE SEQUENCE</scope>
    <source>
        <strain evidence="1">Phyl III-seqv23</strain>
    </source>
</reference>
<protein>
    <submittedName>
        <fullName evidence="1">Uncharacterized protein</fullName>
    </submittedName>
</protein>
<sequence>MQPLPNEHLWFSVAPTYATHIQSALLWAEHIGHLHHLASVCDDCSQTCPKTVSAHARAHRDGSKAKFFAVLRVKQPARHRCVLEAVLEAWKMGGQQIGR</sequence>
<proteinExistence type="predicted"/>
<dbReference type="EMBL" id="LN899819">
    <property type="protein sequence ID" value="CUV14079.1"/>
    <property type="molecule type" value="Genomic_DNA"/>
</dbReference>
<organism evidence="1">
    <name type="scientific">Ralstonia solanacearum</name>
    <name type="common">Pseudomonas solanacearum</name>
    <dbReference type="NCBI Taxonomy" id="305"/>
    <lineage>
        <taxon>Bacteria</taxon>
        <taxon>Pseudomonadati</taxon>
        <taxon>Pseudomonadota</taxon>
        <taxon>Betaproteobacteria</taxon>
        <taxon>Burkholderiales</taxon>
        <taxon>Burkholderiaceae</taxon>
        <taxon>Ralstonia</taxon>
        <taxon>Ralstonia solanacearum species complex</taxon>
    </lineage>
</organism>
<evidence type="ECO:0000313" key="1">
    <source>
        <dbReference type="EMBL" id="CUV14079.1"/>
    </source>
</evidence>
<dbReference type="AlphaFoldDB" id="A0A0S4TX45"/>
<gene>
    <name evidence="1" type="ORF">RUN39_v1_680083</name>
</gene>